<evidence type="ECO:0000256" key="3">
    <source>
        <dbReference type="ARBA" id="ARBA00022777"/>
    </source>
</evidence>
<keyword evidence="6" id="KW-1185">Reference proteome</keyword>
<dbReference type="GO" id="GO:0016301">
    <property type="term" value="F:kinase activity"/>
    <property type="evidence" value="ECO:0007669"/>
    <property type="project" value="UniProtKB-KW"/>
</dbReference>
<dbReference type="InterPro" id="IPR018193">
    <property type="entry name" value="Glyc_kinase_flavodox-like_fold"/>
</dbReference>
<dbReference type="Gene3D" id="3.90.1510.10">
    <property type="entry name" value="Glycerate kinase, domain 2"/>
    <property type="match status" value="1"/>
</dbReference>
<dbReference type="SUPFAM" id="SSF110738">
    <property type="entry name" value="Glycerate kinase I"/>
    <property type="match status" value="1"/>
</dbReference>
<evidence type="ECO:0000313" key="5">
    <source>
        <dbReference type="EMBL" id="MBN3546605.1"/>
    </source>
</evidence>
<dbReference type="NCBIfam" id="TIGR00045">
    <property type="entry name" value="glycerate kinase"/>
    <property type="match status" value="1"/>
</dbReference>
<dbReference type="Pfam" id="PF02595">
    <property type="entry name" value="Gly_kinase"/>
    <property type="match status" value="1"/>
</dbReference>
<accession>A0ABS2ZIS5</accession>
<gene>
    <name evidence="5" type="ORF">JYA64_14960</name>
</gene>
<dbReference type="InterPro" id="IPR004381">
    <property type="entry name" value="Glycerate_kinase"/>
</dbReference>
<proteinExistence type="inferred from homology"/>
<sequence>MKIVIAPDSFKGSLSAVEAARSIERGVSKGLPEAEIILKPMADGGEGTMDTLVAVTAGQKRRKWVTGPLGQKVEAEYGVLGDGETCVIEMASASGLSLIPKDQLDPLKATTYGTGELIKQALDDGYTSFILAVGGSATNDGGVGMLQALGLKILDAEGNQIFFGGAELRKVKSIDMSEFDKRIKTSQFLIASDVENPLIGPHGASHVFGPQKGATPEMVLELDACLAHWANEVERVIDVHLHDLPGSGAAGGIGGAFQAFFPSRMRRGIDVVIEYTGLQTALEGADLVITGEGQVDFQTASGKTPMGVAQAALLKNIPTVILAGSVGKGIDVLYQFGIVSVQSIINKPMELKEAMETAGELLEKAAEQEVRLFFYQRNKIELPTV</sequence>
<evidence type="ECO:0000313" key="6">
    <source>
        <dbReference type="Proteomes" id="UP001319060"/>
    </source>
</evidence>
<dbReference type="InterPro" id="IPR036129">
    <property type="entry name" value="Glycerate_kinase_sf"/>
</dbReference>
<protein>
    <submittedName>
        <fullName evidence="5">Glycerate kinase</fullName>
    </submittedName>
</protein>
<dbReference type="PANTHER" id="PTHR21599">
    <property type="entry name" value="GLYCERATE KINASE"/>
    <property type="match status" value="1"/>
</dbReference>
<name>A0ABS2ZIS5_9BACL</name>
<dbReference type="InterPro" id="IPR018197">
    <property type="entry name" value="Glycerate_kinase_RE-like"/>
</dbReference>
<dbReference type="Gene3D" id="3.40.50.10350">
    <property type="entry name" value="Glycerate kinase, domain 1"/>
    <property type="match status" value="1"/>
</dbReference>
<dbReference type="Proteomes" id="UP001319060">
    <property type="component" value="Unassembled WGS sequence"/>
</dbReference>
<dbReference type="PIRSF" id="PIRSF006078">
    <property type="entry name" value="GlxK"/>
    <property type="match status" value="1"/>
</dbReference>
<evidence type="ECO:0000256" key="1">
    <source>
        <dbReference type="ARBA" id="ARBA00006284"/>
    </source>
</evidence>
<dbReference type="EMBL" id="JAFHKS010000044">
    <property type="protein sequence ID" value="MBN3546605.1"/>
    <property type="molecule type" value="Genomic_DNA"/>
</dbReference>
<evidence type="ECO:0000256" key="2">
    <source>
        <dbReference type="ARBA" id="ARBA00022679"/>
    </source>
</evidence>
<comment type="similarity">
    <text evidence="1 4">Belongs to the glycerate kinase type-1 family.</text>
</comment>
<evidence type="ECO:0000256" key="4">
    <source>
        <dbReference type="PIRNR" id="PIRNR006078"/>
    </source>
</evidence>
<organism evidence="5 6">
    <name type="scientific">Fictibacillus barbaricus</name>
    <dbReference type="NCBI Taxonomy" id="182136"/>
    <lineage>
        <taxon>Bacteria</taxon>
        <taxon>Bacillati</taxon>
        <taxon>Bacillota</taxon>
        <taxon>Bacilli</taxon>
        <taxon>Bacillales</taxon>
        <taxon>Fictibacillaceae</taxon>
        <taxon>Fictibacillus</taxon>
    </lineage>
</organism>
<dbReference type="PANTHER" id="PTHR21599:SF0">
    <property type="entry name" value="GLYCERATE KINASE"/>
    <property type="match status" value="1"/>
</dbReference>
<comment type="caution">
    <text evidence="5">The sequence shown here is derived from an EMBL/GenBank/DDBJ whole genome shotgun (WGS) entry which is preliminary data.</text>
</comment>
<reference evidence="5 6" key="1">
    <citation type="submission" date="2021-01" db="EMBL/GenBank/DDBJ databases">
        <title>Genome Sequencing of Type Strains.</title>
        <authorList>
            <person name="Lemaire J.F."/>
            <person name="Inderbitzin P."/>
            <person name="Collins S.B."/>
            <person name="Wespe N."/>
            <person name="Knight-Connoni V."/>
        </authorList>
    </citation>
    <scope>NUCLEOTIDE SEQUENCE [LARGE SCALE GENOMIC DNA]</scope>
    <source>
        <strain evidence="5 6">DSM 14730</strain>
    </source>
</reference>
<keyword evidence="2 4" id="KW-0808">Transferase</keyword>
<dbReference type="RefSeq" id="WP_188400913.1">
    <property type="nucleotide sequence ID" value="NZ_BMCE01000001.1"/>
</dbReference>
<keyword evidence="3 4" id="KW-0418">Kinase</keyword>